<feature type="transmembrane region" description="Helical" evidence="2">
    <location>
        <begin position="525"/>
        <end position="548"/>
    </location>
</feature>
<feature type="compositionally biased region" description="Basic residues" evidence="1">
    <location>
        <begin position="656"/>
        <end position="676"/>
    </location>
</feature>
<feature type="domain" description="THH1/TOM1/TOM3" evidence="3">
    <location>
        <begin position="326"/>
        <end position="544"/>
    </location>
</feature>
<dbReference type="Pfam" id="PF06454">
    <property type="entry name" value="THH1_TOM1-3_dom"/>
    <property type="match status" value="1"/>
</dbReference>
<feature type="region of interest" description="Disordered" evidence="1">
    <location>
        <begin position="298"/>
        <end position="321"/>
    </location>
</feature>
<feature type="region of interest" description="Disordered" evidence="1">
    <location>
        <begin position="738"/>
        <end position="839"/>
    </location>
</feature>
<evidence type="ECO:0000313" key="4">
    <source>
        <dbReference type="EMBL" id="KCV71162.1"/>
    </source>
</evidence>
<feature type="compositionally biased region" description="Low complexity" evidence="1">
    <location>
        <begin position="949"/>
        <end position="960"/>
    </location>
</feature>
<evidence type="ECO:0000256" key="2">
    <source>
        <dbReference type="SAM" id="Phobius"/>
    </source>
</evidence>
<feature type="compositionally biased region" description="Low complexity" evidence="1">
    <location>
        <begin position="183"/>
        <end position="195"/>
    </location>
</feature>
<proteinExistence type="predicted"/>
<keyword evidence="2" id="KW-0472">Membrane</keyword>
<reference evidence="4" key="1">
    <citation type="submission" date="2013-04" db="EMBL/GenBank/DDBJ databases">
        <title>The Genome Sequence of Fonticula alba ATCC 38817.</title>
        <authorList>
            <consortium name="The Broad Institute Genomics Platform"/>
            <person name="Russ C."/>
            <person name="Cuomo C."/>
            <person name="Burger G."/>
            <person name="Gray M.W."/>
            <person name="Holland P.W.H."/>
            <person name="King N."/>
            <person name="Lang F.B.F."/>
            <person name="Roger A.J."/>
            <person name="Ruiz-Trillo I."/>
            <person name="Brown M."/>
            <person name="Walker B."/>
            <person name="Young S."/>
            <person name="Zeng Q."/>
            <person name="Gargeya S."/>
            <person name="Fitzgerald M."/>
            <person name="Haas B."/>
            <person name="Abouelleil A."/>
            <person name="Allen A.W."/>
            <person name="Alvarado L."/>
            <person name="Arachchi H.M."/>
            <person name="Berlin A.M."/>
            <person name="Chapman S.B."/>
            <person name="Gainer-Dewar J."/>
            <person name="Goldberg J."/>
            <person name="Griggs A."/>
            <person name="Gujja S."/>
            <person name="Hansen M."/>
            <person name="Howarth C."/>
            <person name="Imamovic A."/>
            <person name="Ireland A."/>
            <person name="Larimer J."/>
            <person name="McCowan C."/>
            <person name="Murphy C."/>
            <person name="Pearson M."/>
            <person name="Poon T.W."/>
            <person name="Priest M."/>
            <person name="Roberts A."/>
            <person name="Saif S."/>
            <person name="Shea T."/>
            <person name="Sisk P."/>
            <person name="Sykes S."/>
            <person name="Wortman J."/>
            <person name="Nusbaum C."/>
            <person name="Birren B."/>
        </authorList>
    </citation>
    <scope>NUCLEOTIDE SEQUENCE [LARGE SCALE GENOMIC DNA]</scope>
    <source>
        <strain evidence="4">ATCC 38817</strain>
    </source>
</reference>
<evidence type="ECO:0000259" key="3">
    <source>
        <dbReference type="Pfam" id="PF06454"/>
    </source>
</evidence>
<evidence type="ECO:0000256" key="1">
    <source>
        <dbReference type="SAM" id="MobiDB-lite"/>
    </source>
</evidence>
<dbReference type="Proteomes" id="UP000030693">
    <property type="component" value="Unassembled WGS sequence"/>
</dbReference>
<feature type="region of interest" description="Disordered" evidence="1">
    <location>
        <begin position="131"/>
        <end position="153"/>
    </location>
</feature>
<dbReference type="PANTHER" id="PTHR23261:SF77">
    <property type="entry name" value="GROUND-LIKE DOMAIN-CONTAINING PROTEIN"/>
    <property type="match status" value="1"/>
</dbReference>
<feature type="compositionally biased region" description="Low complexity" evidence="1">
    <location>
        <begin position="601"/>
        <end position="611"/>
    </location>
</feature>
<feature type="transmembrane region" description="Helical" evidence="2">
    <location>
        <begin position="399"/>
        <end position="421"/>
    </location>
</feature>
<feature type="transmembrane region" description="Helical" evidence="2">
    <location>
        <begin position="354"/>
        <end position="378"/>
    </location>
</feature>
<name>A0A058ZCJ8_FONAL</name>
<sequence>MAHSAAVVSTAGWSARLLGSALAPGVALITAMVTSLPGPTSRLGLSFALASASSSASGSLEDTNPLTCLDLGPTWMQATCITLDFVVLLLYLTIAILCIKALTLGWDYRDSAGVRLIRQLLSLEPRNTVEVSHSPIGEGSITNSSINGDGTDLLGEDEEHDVCSPLLATSGDIYGSAHRSLSTTTTTTTTTTTATDSPGDLATQPHAHAHAQPSGPGLRESTLSVPGSMDFTMSSSPHLVPLRMGEPPEPGPFYASVDETSPRLHDEMFGYGPYRHSLAVHHYHRYSAAGLPASFSAGGSGTPHSAGGPGTPRVGAPMAGPSDKRQWQKFFHLSLLLGCILRMVYFALKPFLSVSLPFYLITDMATSVLFFSAYNVLLYYWAEMYHSTYERTIRLRPYYIGYMGALCLVLLTLFLVNWLAYNPYCLGGNSLDGSGSEPCNPSLTPIDIGIQLISIIQYAVISLGFFVYGILLYQKFRKLSQTTTSNRSNTKAMNTLLIVSILYPTFFLARVILLVVVVFKSYTLVWWFNAVYFTLLEVLPIYILSLVFSYSRISTGTGGTPGVMSSSLSGSTTPFASLTTVTPHTASRARSGTALGGHQKSSSTGTATTTGAGLGDDPAQAGGSAYRLNDPDPFASLLVEPPPPAGGSIDQPATLSHHHHHHHHHQPHHLSQHHSHPLPGHLMGPSAFSAVPSAAVSRTSSFRGGAPPTIVGTSANPGPRSRLPTLLSAADLKPKHNYLGDLPVANEAGGSSAGPTPAGPTPQVRSPMDPTGRAGPGSDSGSNPGGESTSAPDLGAPSARPAATAGTSTAGSGSSSSSNSSSSSSSNTSTATGPGARPDLIIPSQTAIIAALQSVALPASPTSAAHLLDSGFLSHMHHHHASLAGPAPGSSAMGGTGAGAGPYALAGAAAFSHSDDLASSFFDTTLLTRSASAASAAAAAAASSRAAARARAASRAAQQPPDLPPEEPPAPGAPSA</sequence>
<dbReference type="PANTHER" id="PTHR23261">
    <property type="entry name" value="GROUNDHOG-RELATED"/>
    <property type="match status" value="1"/>
</dbReference>
<feature type="transmembrane region" description="Helical" evidence="2">
    <location>
        <begin position="330"/>
        <end position="348"/>
    </location>
</feature>
<keyword evidence="2" id="KW-0812">Transmembrane</keyword>
<accession>A0A058ZCJ8</accession>
<evidence type="ECO:0000313" key="5">
    <source>
        <dbReference type="Proteomes" id="UP000030693"/>
    </source>
</evidence>
<dbReference type="RefSeq" id="XP_009494285.1">
    <property type="nucleotide sequence ID" value="XM_009496010.1"/>
</dbReference>
<feature type="transmembrane region" description="Helical" evidence="2">
    <location>
        <begin position="17"/>
        <end position="36"/>
    </location>
</feature>
<feature type="region of interest" description="Disordered" evidence="1">
    <location>
        <begin position="949"/>
        <end position="976"/>
    </location>
</feature>
<organism evidence="4">
    <name type="scientific">Fonticula alba</name>
    <name type="common">Slime mold</name>
    <dbReference type="NCBI Taxonomy" id="691883"/>
    <lineage>
        <taxon>Eukaryota</taxon>
        <taxon>Rotosphaerida</taxon>
        <taxon>Fonticulaceae</taxon>
        <taxon>Fonticula</taxon>
    </lineage>
</organism>
<feature type="transmembrane region" description="Helical" evidence="2">
    <location>
        <begin position="448"/>
        <end position="473"/>
    </location>
</feature>
<feature type="region of interest" description="Disordered" evidence="1">
    <location>
        <begin position="181"/>
        <end position="251"/>
    </location>
</feature>
<dbReference type="EMBL" id="KB932203">
    <property type="protein sequence ID" value="KCV71162.1"/>
    <property type="molecule type" value="Genomic_DNA"/>
</dbReference>
<feature type="transmembrane region" description="Helical" evidence="2">
    <location>
        <begin position="494"/>
        <end position="519"/>
    </location>
</feature>
<dbReference type="InterPro" id="IPR009457">
    <property type="entry name" value="THH1/TOM1/TOM3_dom"/>
</dbReference>
<feature type="region of interest" description="Disordered" evidence="1">
    <location>
        <begin position="698"/>
        <end position="724"/>
    </location>
</feature>
<feature type="compositionally biased region" description="Pro residues" evidence="1">
    <location>
        <begin position="961"/>
        <end position="976"/>
    </location>
</feature>
<feature type="compositionally biased region" description="Polar residues" evidence="1">
    <location>
        <begin position="221"/>
        <end position="237"/>
    </location>
</feature>
<dbReference type="InterPro" id="IPR052886">
    <property type="entry name" value="LCS_TC/CRSF"/>
</dbReference>
<dbReference type="GeneID" id="20526838"/>
<feature type="transmembrane region" description="Helical" evidence="2">
    <location>
        <begin position="75"/>
        <end position="99"/>
    </location>
</feature>
<keyword evidence="2" id="KW-1133">Transmembrane helix</keyword>
<feature type="region of interest" description="Disordered" evidence="1">
    <location>
        <begin position="579"/>
        <end position="686"/>
    </location>
</feature>
<dbReference type="AlphaFoldDB" id="A0A058ZCJ8"/>
<dbReference type="OrthoDB" id="19798at2759"/>
<keyword evidence="5" id="KW-1185">Reference proteome</keyword>
<feature type="compositionally biased region" description="Low complexity" evidence="1">
    <location>
        <begin position="776"/>
        <end position="788"/>
    </location>
</feature>
<gene>
    <name evidence="4" type="ORF">H696_02113</name>
</gene>
<feature type="compositionally biased region" description="Low complexity" evidence="1">
    <location>
        <begin position="795"/>
        <end position="836"/>
    </location>
</feature>
<protein>
    <recommendedName>
        <fullName evidence="3">THH1/TOM1/TOM3 domain-containing protein</fullName>
    </recommendedName>
</protein>
<feature type="compositionally biased region" description="Polar residues" evidence="1">
    <location>
        <begin position="579"/>
        <end position="590"/>
    </location>
</feature>